<comment type="caution">
    <text evidence="3">The sequence shown here is derived from an EMBL/GenBank/DDBJ whole genome shotgun (WGS) entry which is preliminary data.</text>
</comment>
<feature type="signal peptide" evidence="2">
    <location>
        <begin position="1"/>
        <end position="20"/>
    </location>
</feature>
<dbReference type="PANTHER" id="PTHR20898">
    <property type="entry name" value="DAEDALUS ON 3-RELATED-RELATED"/>
    <property type="match status" value="1"/>
</dbReference>
<dbReference type="PANTHER" id="PTHR20898:SF0">
    <property type="entry name" value="DAEDALUS ON 3-RELATED"/>
    <property type="match status" value="1"/>
</dbReference>
<evidence type="ECO:0000256" key="2">
    <source>
        <dbReference type="SAM" id="SignalP"/>
    </source>
</evidence>
<evidence type="ECO:0000313" key="4">
    <source>
        <dbReference type="Proteomes" id="UP001607303"/>
    </source>
</evidence>
<accession>A0ABD2BCV6</accession>
<evidence type="ECO:0000313" key="3">
    <source>
        <dbReference type="EMBL" id="KAL2730571.1"/>
    </source>
</evidence>
<protein>
    <recommendedName>
        <fullName evidence="5">MD-2-related lipid-recognition domain-containing protein</fullName>
    </recommendedName>
</protein>
<dbReference type="Gene3D" id="2.70.220.10">
    <property type="entry name" value="Ganglioside GM2 activator"/>
    <property type="match status" value="1"/>
</dbReference>
<dbReference type="Proteomes" id="UP001607303">
    <property type="component" value="Unassembled WGS sequence"/>
</dbReference>
<keyword evidence="4" id="KW-1185">Reference proteome</keyword>
<evidence type="ECO:0008006" key="5">
    <source>
        <dbReference type="Google" id="ProtNLM"/>
    </source>
</evidence>
<evidence type="ECO:0000256" key="1">
    <source>
        <dbReference type="ARBA" id="ARBA00022729"/>
    </source>
</evidence>
<keyword evidence="1 2" id="KW-0732">Signal</keyword>
<name>A0ABD2BCV6_VESMC</name>
<reference evidence="3 4" key="1">
    <citation type="journal article" date="2024" name="Ann. Entomol. Soc. Am.">
        <title>Genomic analyses of the southern and eastern yellowjacket wasps (Hymenoptera: Vespidae) reveal evolutionary signatures of social life.</title>
        <authorList>
            <person name="Catto M.A."/>
            <person name="Caine P.B."/>
            <person name="Orr S.E."/>
            <person name="Hunt B.G."/>
            <person name="Goodisman M.A.D."/>
        </authorList>
    </citation>
    <scope>NUCLEOTIDE SEQUENCE [LARGE SCALE GENOMIC DNA]</scope>
    <source>
        <strain evidence="3">232</strain>
        <tissue evidence="3">Head and thorax</tissue>
    </source>
</reference>
<dbReference type="AlphaFoldDB" id="A0ABD2BCV6"/>
<feature type="chain" id="PRO_5044792329" description="MD-2-related lipid-recognition domain-containing protein" evidence="2">
    <location>
        <begin position="21"/>
        <end position="171"/>
    </location>
</feature>
<dbReference type="EMBL" id="JAYRBN010000091">
    <property type="protein sequence ID" value="KAL2730571.1"/>
    <property type="molecule type" value="Genomic_DNA"/>
</dbReference>
<proteinExistence type="predicted"/>
<dbReference type="InterPro" id="IPR036846">
    <property type="entry name" value="GM2-AP_sf"/>
</dbReference>
<gene>
    <name evidence="3" type="ORF">V1477_016382</name>
</gene>
<sequence>MDRQMLLLLIGLCAFRSVLAQNDLQIMIDNIDVKVNEDYVGTCNIDPCENSDMVPMLTVDCDFVKEIPEDAILHSVLYGMINGEPTDPTGVDMQMNTCQMINDTMIMGPIIKAMGISAACPIQPVKMSLNCYAVQMDEFPDYFPSGEYNFNIVLDYEDVNIITLDVFMTFY</sequence>
<organism evidence="3 4">
    <name type="scientific">Vespula maculifrons</name>
    <name type="common">Eastern yellow jacket</name>
    <name type="synonym">Wasp</name>
    <dbReference type="NCBI Taxonomy" id="7453"/>
    <lineage>
        <taxon>Eukaryota</taxon>
        <taxon>Metazoa</taxon>
        <taxon>Ecdysozoa</taxon>
        <taxon>Arthropoda</taxon>
        <taxon>Hexapoda</taxon>
        <taxon>Insecta</taxon>
        <taxon>Pterygota</taxon>
        <taxon>Neoptera</taxon>
        <taxon>Endopterygota</taxon>
        <taxon>Hymenoptera</taxon>
        <taxon>Apocrita</taxon>
        <taxon>Aculeata</taxon>
        <taxon>Vespoidea</taxon>
        <taxon>Vespidae</taxon>
        <taxon>Vespinae</taxon>
        <taxon>Vespula</taxon>
    </lineage>
</organism>